<gene>
    <name evidence="3" type="ORF">A5892_06460</name>
</gene>
<dbReference type="Pfam" id="PF07859">
    <property type="entry name" value="Abhydrolase_3"/>
    <property type="match status" value="1"/>
</dbReference>
<dbReference type="InterPro" id="IPR050300">
    <property type="entry name" value="GDXG_lipolytic_enzyme"/>
</dbReference>
<dbReference type="InterPro" id="IPR029058">
    <property type="entry name" value="AB_hydrolase_fold"/>
</dbReference>
<evidence type="ECO:0000313" key="4">
    <source>
        <dbReference type="Proteomes" id="UP000077875"/>
    </source>
</evidence>
<evidence type="ECO:0000256" key="1">
    <source>
        <dbReference type="ARBA" id="ARBA00022801"/>
    </source>
</evidence>
<dbReference type="Proteomes" id="UP000077875">
    <property type="component" value="Chromosome"/>
</dbReference>
<evidence type="ECO:0000313" key="3">
    <source>
        <dbReference type="EMBL" id="ANF57150.1"/>
    </source>
</evidence>
<keyword evidence="4" id="KW-1185">Reference proteome</keyword>
<protein>
    <submittedName>
        <fullName evidence="3">Arylesterase</fullName>
    </submittedName>
</protein>
<dbReference type="GO" id="GO:0016787">
    <property type="term" value="F:hydrolase activity"/>
    <property type="evidence" value="ECO:0007669"/>
    <property type="project" value="UniProtKB-KW"/>
</dbReference>
<dbReference type="RefSeq" id="WP_064122108.1">
    <property type="nucleotide sequence ID" value="NZ_CP015243.1"/>
</dbReference>
<dbReference type="KEGG" id="haa:A5892_06460"/>
<reference evidence="3 4" key="1">
    <citation type="submission" date="2016-04" db="EMBL/GenBank/DDBJ databases">
        <title>Complete Genome Sequence of Halotalea alkalilenta IHB B 13600.</title>
        <authorList>
            <person name="Swarnkar M.K."/>
            <person name="Sharma A."/>
            <person name="Kaushal K."/>
            <person name="Soni R."/>
            <person name="Rana S."/>
            <person name="Singh A.K."/>
            <person name="Gulati A."/>
        </authorList>
    </citation>
    <scope>NUCLEOTIDE SEQUENCE [LARGE SCALE GENOMIC DNA]</scope>
    <source>
        <strain evidence="3 4">IHB B 13600</strain>
    </source>
</reference>
<dbReference type="PANTHER" id="PTHR48081:SF8">
    <property type="entry name" value="ALPHA_BETA HYDROLASE FOLD-3 DOMAIN-CONTAINING PROTEIN-RELATED"/>
    <property type="match status" value="1"/>
</dbReference>
<dbReference type="SUPFAM" id="SSF53474">
    <property type="entry name" value="alpha/beta-Hydrolases"/>
    <property type="match status" value="1"/>
</dbReference>
<organism evidence="3 4">
    <name type="scientific">Halotalea alkalilenta</name>
    <dbReference type="NCBI Taxonomy" id="376489"/>
    <lineage>
        <taxon>Bacteria</taxon>
        <taxon>Pseudomonadati</taxon>
        <taxon>Pseudomonadota</taxon>
        <taxon>Gammaproteobacteria</taxon>
        <taxon>Oceanospirillales</taxon>
        <taxon>Halomonadaceae</taxon>
        <taxon>Halotalea</taxon>
    </lineage>
</organism>
<name>A0A172YD26_9GAMM</name>
<dbReference type="Gene3D" id="3.40.50.1820">
    <property type="entry name" value="alpha/beta hydrolase"/>
    <property type="match status" value="1"/>
</dbReference>
<dbReference type="AlphaFoldDB" id="A0A172YD26"/>
<proteinExistence type="predicted"/>
<dbReference type="EMBL" id="CP015243">
    <property type="protein sequence ID" value="ANF57150.1"/>
    <property type="molecule type" value="Genomic_DNA"/>
</dbReference>
<feature type="domain" description="Alpha/beta hydrolase fold-3" evidence="2">
    <location>
        <begin position="85"/>
        <end position="296"/>
    </location>
</feature>
<accession>A0A172YD26</accession>
<evidence type="ECO:0000259" key="2">
    <source>
        <dbReference type="Pfam" id="PF07859"/>
    </source>
</evidence>
<sequence>MNEDRARATTTLALVAPEAREIAATFPRFVPDPLAPDEFRALVSSLYPEERVDRTERWVPGPPEAPDVRVLIYRPQGKVGALPAILYAHGGGFVAGRPEMMDGASFRLAQRLGAVVVSVQYRLAPETPFPGPLEDCYAALDWLFSEAEALGVDPARIALYGQSAGGGLAAATALLARERGQHRLAAQFLLYPMIDPRTGTADAPVDNASTGEFLWTREANRNGWAAMRGTDDFEPARLGHFGPALAVDVAGLPPTFIAVGSLDLFLEENVAYALRLSRAGVPIDLHVYPGGVHGFEIVPGTVADAYWRAFDEASQRWLGVTS</sequence>
<dbReference type="InterPro" id="IPR013094">
    <property type="entry name" value="AB_hydrolase_3"/>
</dbReference>
<dbReference type="PANTHER" id="PTHR48081">
    <property type="entry name" value="AB HYDROLASE SUPERFAMILY PROTEIN C4A8.06C"/>
    <property type="match status" value="1"/>
</dbReference>
<keyword evidence="1" id="KW-0378">Hydrolase</keyword>
<dbReference type="STRING" id="376489.A5892_06460"/>